<reference evidence="4" key="2">
    <citation type="journal article" date="2018" name="Genome Biol.">
        <title>SKESA: strategic k-mer extension for scrupulous assemblies.</title>
        <authorList>
            <person name="Souvorov A."/>
            <person name="Agarwala R."/>
            <person name="Lipman D.J."/>
        </authorList>
    </citation>
    <scope>NUCLEOTIDE SEQUENCE</scope>
    <source>
        <strain evidence="5">SSI_AA367</strain>
        <strain evidence="4">Tha16</strain>
    </source>
</reference>
<dbReference type="EMBL" id="CP011430">
    <property type="protein sequence ID" value="AKH10447.1"/>
    <property type="molecule type" value="Genomic_DNA"/>
</dbReference>
<dbReference type="EMBL" id="DAANKK010000019">
    <property type="protein sequence ID" value="HAD0245522.1"/>
    <property type="molecule type" value="Genomic_DNA"/>
</dbReference>
<organism evidence="3 6">
    <name type="scientific">Salmonella typhimurium</name>
    <dbReference type="NCBI Taxonomy" id="90371"/>
    <lineage>
        <taxon>Bacteria</taxon>
        <taxon>Pseudomonadati</taxon>
        <taxon>Pseudomonadota</taxon>
        <taxon>Gammaproteobacteria</taxon>
        <taxon>Enterobacterales</taxon>
        <taxon>Enterobacteriaceae</taxon>
        <taxon>Salmonella</taxon>
    </lineage>
</organism>
<evidence type="ECO:0000256" key="1">
    <source>
        <dbReference type="SAM" id="Coils"/>
    </source>
</evidence>
<protein>
    <submittedName>
        <fullName evidence="3">Hdf</fullName>
    </submittedName>
</protein>
<sequence length="206" mass="22578">MSNKNNYVLLNYDELNEKGLAKLVKEISKGGYKIARVIPASNGRKKDGIMTRTFTLIGIDEQTMEVQVNDTGDISGIKLNGKTVPFKPVKTMSALGQSLAALFNRGATSFQKSLARKLARAAKNIDDGNKKRQGVKSNAQKLAEAKESRDALREDIANANDKLSKLQSKSDKVMQDSGNVKAALSQEVAKTRALKEEIARLEDEHD</sequence>
<dbReference type="RefSeq" id="WP_000066531.1">
    <property type="nucleotide sequence ID" value="NZ_CDJU01000108.1"/>
</dbReference>
<evidence type="ECO:0000259" key="2">
    <source>
        <dbReference type="Pfam" id="PF18788"/>
    </source>
</evidence>
<dbReference type="PATRIC" id="fig|59201.158.peg.5043"/>
<feature type="coiled-coil region" evidence="1">
    <location>
        <begin position="135"/>
        <end position="204"/>
    </location>
</feature>
<dbReference type="InterPro" id="IPR041140">
    <property type="entry name" value="DarA_N"/>
</dbReference>
<evidence type="ECO:0000313" key="6">
    <source>
        <dbReference type="Proteomes" id="UP000034636"/>
    </source>
</evidence>
<keyword evidence="3" id="KW-0614">Plasmid</keyword>
<feature type="domain" description="Defence against restriction A N-terminal" evidence="2">
    <location>
        <begin position="11"/>
        <end position="106"/>
    </location>
</feature>
<dbReference type="Proteomes" id="UP000034636">
    <property type="component" value="Plasmid pYU39_89"/>
</dbReference>
<reference evidence="3 6" key="1">
    <citation type="journal article" date="2015" name="Genome Announc.">
        <title>Complete Genome Sequencing of a Multidrug-Resistant and Human-Invasive Salmonella enterica Serovar Typhimurium Strain of the Emerging Sequence Type 213 Genotype.</title>
        <authorList>
            <person name="Calva E."/>
            <person name="Silva C."/>
            <person name="Zaidi M.B."/>
            <person name="Sanchez-Flores A."/>
            <person name="Estrada K."/>
            <person name="Silva G.G."/>
            <person name="Soto-Jimenez L.M."/>
            <person name="Wiesner M."/>
            <person name="Fernandez-Mora M."/>
            <person name="Edwards R.A."/>
            <person name="Vinuesa P."/>
        </authorList>
    </citation>
    <scope>NUCLEOTIDE SEQUENCE [LARGE SCALE GENOMIC DNA]</scope>
    <source>
        <strain evidence="3 6">YU39</strain>
        <plasmid evidence="3 6">pYU39_89</plasmid>
    </source>
</reference>
<keyword evidence="1" id="KW-0175">Coiled coil</keyword>
<proteinExistence type="predicted"/>
<evidence type="ECO:0000313" key="5">
    <source>
        <dbReference type="EMBL" id="HAD1340650.1"/>
    </source>
</evidence>
<dbReference type="EMBL" id="DAANTJ010000016">
    <property type="protein sequence ID" value="HAD1340650.1"/>
    <property type="molecule type" value="Genomic_DNA"/>
</dbReference>
<reference evidence="4" key="3">
    <citation type="submission" date="2019-08" db="EMBL/GenBank/DDBJ databases">
        <authorList>
            <consortium name="NCBI Pathogen Detection Project"/>
        </authorList>
    </citation>
    <scope>NUCLEOTIDE SEQUENCE</scope>
    <source>
        <strain evidence="5">SSI_AA367</strain>
        <strain evidence="4">Tha16</strain>
    </source>
</reference>
<name>A0A0F7JEQ9_SALTM</name>
<dbReference type="AlphaFoldDB" id="A0A0F7JEQ9"/>
<accession>A0A400DFV3</accession>
<dbReference type="Pfam" id="PF18788">
    <property type="entry name" value="DarA_N"/>
    <property type="match status" value="1"/>
</dbReference>
<accession>A0A0F7JEQ9</accession>
<geneLocation type="plasmid" evidence="3 6">
    <name>pYU39_89</name>
</geneLocation>
<gene>
    <name evidence="4" type="ORF">G0M00_12905</name>
    <name evidence="5" type="ORF">G0N78_18065</name>
    <name evidence="3" type="ORF">SE14_05115</name>
</gene>
<evidence type="ECO:0000313" key="4">
    <source>
        <dbReference type="EMBL" id="HAD0245522.1"/>
    </source>
</evidence>
<evidence type="ECO:0000313" key="3">
    <source>
        <dbReference type="EMBL" id="AKH10447.1"/>
    </source>
</evidence>